<feature type="transmembrane region" description="Helical" evidence="1">
    <location>
        <begin position="22"/>
        <end position="46"/>
    </location>
</feature>
<evidence type="ECO:0000259" key="2">
    <source>
        <dbReference type="Pfam" id="PF02517"/>
    </source>
</evidence>
<keyword evidence="1" id="KW-0812">Transmembrane</keyword>
<accession>A0ABM8GHG6</accession>
<dbReference type="EMBL" id="AP027732">
    <property type="protein sequence ID" value="BDZ52275.1"/>
    <property type="molecule type" value="Genomic_DNA"/>
</dbReference>
<evidence type="ECO:0000313" key="3">
    <source>
        <dbReference type="EMBL" id="BDZ47802.1"/>
    </source>
</evidence>
<feature type="transmembrane region" description="Helical" evidence="1">
    <location>
        <begin position="237"/>
        <end position="262"/>
    </location>
</feature>
<feature type="transmembrane region" description="Helical" evidence="1">
    <location>
        <begin position="123"/>
        <end position="140"/>
    </location>
</feature>
<dbReference type="EMBL" id="AP027732">
    <property type="protein sequence ID" value="BDZ47802.1"/>
    <property type="molecule type" value="Genomic_DNA"/>
</dbReference>
<sequence>MSDMSDGAGGSRWKSFWNHGRWWKAIVLAVGYLVLYEAASLLMGPFVKSIGGPDSVSYVLVLLTVPILFGGIILVVFGATVGWLRGLFARQRIGGRGWMWIAVIVVLLFNILRLASIDYSTTTAAWVLTWLLTGLLIGFAEEVLTRGYVVRIMRESGHSEVAVALVSAALFALLHSVNLFTGQAFGPTLVQVVYTFFFGVCMYLALRVTRTLIAPILLHASTDPTIFMQSRHPAPGALASVASLGNIVVIFVGVILLVVFLVSRGSVTRAVADPPTV</sequence>
<evidence type="ECO:0000313" key="4">
    <source>
        <dbReference type="EMBL" id="BDZ52275.1"/>
    </source>
</evidence>
<dbReference type="InterPro" id="IPR052710">
    <property type="entry name" value="CAAX_protease"/>
</dbReference>
<dbReference type="PANTHER" id="PTHR36435">
    <property type="entry name" value="SLR1288 PROTEIN"/>
    <property type="match status" value="1"/>
</dbReference>
<feature type="transmembrane region" description="Helical" evidence="1">
    <location>
        <begin position="58"/>
        <end position="85"/>
    </location>
</feature>
<dbReference type="Proteomes" id="UP001321486">
    <property type="component" value="Chromosome"/>
</dbReference>
<name>A0ABM8GHG6_9MICO</name>
<protein>
    <recommendedName>
        <fullName evidence="2">CAAX prenyl protease 2/Lysostaphin resistance protein A-like domain-containing protein</fullName>
    </recommendedName>
</protein>
<keyword evidence="1" id="KW-1133">Transmembrane helix</keyword>
<feature type="domain" description="CAAX prenyl protease 2/Lysostaphin resistance protein A-like" evidence="2">
    <location>
        <begin position="125"/>
        <end position="223"/>
    </location>
</feature>
<keyword evidence="1" id="KW-0472">Membrane</keyword>
<reference evidence="3" key="3">
    <citation type="submission" date="2023-02" db="EMBL/GenBank/DDBJ databases">
        <authorList>
            <person name="Sun Q."/>
            <person name="Mori K."/>
        </authorList>
    </citation>
    <scope>NUCLEOTIDE SEQUENCE</scope>
    <source>
        <strain evidence="3">NBRC 108728</strain>
    </source>
</reference>
<evidence type="ECO:0000313" key="5">
    <source>
        <dbReference type="Proteomes" id="UP001321486"/>
    </source>
</evidence>
<feature type="transmembrane region" description="Helical" evidence="1">
    <location>
        <begin position="188"/>
        <end position="206"/>
    </location>
</feature>
<dbReference type="RefSeq" id="WP_286344881.1">
    <property type="nucleotide sequence ID" value="NZ_AP027732.1"/>
</dbReference>
<evidence type="ECO:0000256" key="1">
    <source>
        <dbReference type="SAM" id="Phobius"/>
    </source>
</evidence>
<keyword evidence="5" id="KW-1185">Reference proteome</keyword>
<dbReference type="PANTHER" id="PTHR36435:SF1">
    <property type="entry name" value="CAAX AMINO TERMINAL PROTEASE FAMILY PROTEIN"/>
    <property type="match status" value="1"/>
</dbReference>
<feature type="transmembrane region" description="Helical" evidence="1">
    <location>
        <begin position="161"/>
        <end position="182"/>
    </location>
</feature>
<reference evidence="5" key="2">
    <citation type="journal article" date="2019" name="Int. J. Syst. Evol. Microbiol.">
        <title>The Global Catalogue of Microorganisms (GCM) 10K type strain sequencing project: providing services to taxonomists for standard genome sequencing and annotation.</title>
        <authorList>
            <consortium name="The Broad Institute Genomics Platform"/>
            <consortium name="The Broad Institute Genome Sequencing Center for Infectious Disease"/>
            <person name="Wu L."/>
            <person name="Ma J."/>
        </authorList>
    </citation>
    <scope>NUCLEOTIDE SEQUENCE [LARGE SCALE GENOMIC DNA]</scope>
    <source>
        <strain evidence="5">NBRC 108728</strain>
    </source>
</reference>
<gene>
    <name evidence="3" type="ORF">GCM10025867_00430</name>
    <name evidence="4" type="ORF">GCM10025867_45160</name>
</gene>
<reference evidence="3" key="1">
    <citation type="journal article" date="2014" name="Int. J. Syst. Evol. Microbiol.">
        <title>Complete genome of a new Firmicutes species belonging to the dominant human colonic microbiota ('Ruminococcus bicirculans') reveals two chromosomes and a selective capacity to utilize plant glucans.</title>
        <authorList>
            <consortium name="NISC Comparative Sequencing Program"/>
            <person name="Wegmann U."/>
            <person name="Louis P."/>
            <person name="Goesmann A."/>
            <person name="Henrissat B."/>
            <person name="Duncan S.H."/>
            <person name="Flint H.J."/>
        </authorList>
    </citation>
    <scope>NUCLEOTIDE SEQUENCE</scope>
    <source>
        <strain evidence="3">NBRC 108728</strain>
    </source>
</reference>
<dbReference type="InterPro" id="IPR003675">
    <property type="entry name" value="Rce1/LyrA-like_dom"/>
</dbReference>
<feature type="transmembrane region" description="Helical" evidence="1">
    <location>
        <begin position="97"/>
        <end position="117"/>
    </location>
</feature>
<dbReference type="Pfam" id="PF02517">
    <property type="entry name" value="Rce1-like"/>
    <property type="match status" value="1"/>
</dbReference>
<proteinExistence type="predicted"/>
<organism evidence="3 5">
    <name type="scientific">Frondihabitans sucicola</name>
    <dbReference type="NCBI Taxonomy" id="1268041"/>
    <lineage>
        <taxon>Bacteria</taxon>
        <taxon>Bacillati</taxon>
        <taxon>Actinomycetota</taxon>
        <taxon>Actinomycetes</taxon>
        <taxon>Micrococcales</taxon>
        <taxon>Microbacteriaceae</taxon>
        <taxon>Frondihabitans</taxon>
    </lineage>
</organism>